<accession>F5L5C8</accession>
<keyword evidence="6" id="KW-0812">Transmembrane</keyword>
<feature type="domain" description="Thioredoxin-like fold" evidence="7">
    <location>
        <begin position="48"/>
        <end position="219"/>
    </location>
</feature>
<comment type="similarity">
    <text evidence="1">Belongs to the thioredoxin family. DsbA subfamily.</text>
</comment>
<dbReference type="Proteomes" id="UP000825179">
    <property type="component" value="Chromosome"/>
</dbReference>
<evidence type="ECO:0000313" key="10">
    <source>
        <dbReference type="Proteomes" id="UP000010716"/>
    </source>
</evidence>
<keyword evidence="11" id="KW-1185">Reference proteome</keyword>
<organism evidence="8 10">
    <name type="scientific">Caldalkalibacillus thermarum (strain TA2.A1)</name>
    <dbReference type="NCBI Taxonomy" id="986075"/>
    <lineage>
        <taxon>Bacteria</taxon>
        <taxon>Bacillati</taxon>
        <taxon>Bacillota</taxon>
        <taxon>Bacilli</taxon>
        <taxon>Bacillales</taxon>
        <taxon>Bacillaceae</taxon>
        <taxon>Caldalkalibacillus</taxon>
    </lineage>
</organism>
<proteinExistence type="inferred from homology"/>
<dbReference type="EMBL" id="CP082237">
    <property type="protein sequence ID" value="QZT34928.1"/>
    <property type="molecule type" value="Genomic_DNA"/>
</dbReference>
<keyword evidence="2" id="KW-0732">Signal</keyword>
<dbReference type="PANTHER" id="PTHR13887">
    <property type="entry name" value="GLUTATHIONE S-TRANSFERASE KAPPA"/>
    <property type="match status" value="1"/>
</dbReference>
<evidence type="ECO:0000313" key="9">
    <source>
        <dbReference type="EMBL" id="QZT34928.1"/>
    </source>
</evidence>
<dbReference type="PANTHER" id="PTHR13887:SF14">
    <property type="entry name" value="DISULFIDE BOND FORMATION PROTEIN D"/>
    <property type="match status" value="1"/>
</dbReference>
<dbReference type="InterPro" id="IPR012336">
    <property type="entry name" value="Thioredoxin-like_fold"/>
</dbReference>
<gene>
    <name evidence="8" type="ORF">CathTA2_0991</name>
    <name evidence="9" type="ORF">HUR95_06695</name>
</gene>
<sequence>MAQQNKLARTLVLFTAIFAVLIVLLIMINRITANSPENIMTDMAPPVEGQPLYGDPEAKVNIIVFSDYLCSACKVWHEHIFPRLKAGYVEDGTANIVHINSLFHGEQSLLASLASEAAWAQDQEGFWAFHDALYDHQPAEHSETAWVTAELLLEIAESVPLLSAAQLIEDVLQQTFLPEVEEDMRMVRDYQIQYTPSVMVNNVLLADPFDYDELVNVIERALTEESS</sequence>
<dbReference type="InterPro" id="IPR036249">
    <property type="entry name" value="Thioredoxin-like_sf"/>
</dbReference>
<evidence type="ECO:0000313" key="8">
    <source>
        <dbReference type="EMBL" id="EGL83463.1"/>
    </source>
</evidence>
<reference evidence="9" key="3">
    <citation type="submission" date="2021-08" db="EMBL/GenBank/DDBJ databases">
        <authorList>
            <person name="de Jong S."/>
            <person name="van den Broek M."/>
            <person name="Merkel A."/>
            <person name="de la Torre Cortes P."/>
            <person name="Kalamorz F."/>
            <person name="Cook G."/>
            <person name="van Loosdrecht M."/>
            <person name="McMillan D."/>
        </authorList>
    </citation>
    <scope>NUCLEOTIDE SEQUENCE</scope>
    <source>
        <strain evidence="9">TA2.A1</strain>
    </source>
</reference>
<evidence type="ECO:0000259" key="7">
    <source>
        <dbReference type="Pfam" id="PF13462"/>
    </source>
</evidence>
<keyword evidence="6" id="KW-0472">Membrane</keyword>
<keyword evidence="5" id="KW-0676">Redox-active center</keyword>
<evidence type="ECO:0000256" key="3">
    <source>
        <dbReference type="ARBA" id="ARBA00023002"/>
    </source>
</evidence>
<reference evidence="9 11" key="2">
    <citation type="journal article" date="2020" name="Extremophiles">
        <title>Genomic analysis of Caldalkalibacillus thermarum TA2.A1 reveals aerobic alkaliphilic metabolism and evolutionary hallmarks linking alkaliphilic bacteria and plant life.</title>
        <authorList>
            <person name="de Jong S.I."/>
            <person name="van den Broek M.A."/>
            <person name="Merkel A.Y."/>
            <person name="de la Torre Cortes P."/>
            <person name="Kalamorz F."/>
            <person name="Cook G.M."/>
            <person name="van Loosdrecht M.C.M."/>
            <person name="McMillan D.G.G."/>
        </authorList>
    </citation>
    <scope>NUCLEOTIDE SEQUENCE [LARGE SCALE GENOMIC DNA]</scope>
    <source>
        <strain evidence="9 11">TA2.A1</strain>
    </source>
</reference>
<dbReference type="GO" id="GO:0016491">
    <property type="term" value="F:oxidoreductase activity"/>
    <property type="evidence" value="ECO:0007669"/>
    <property type="project" value="UniProtKB-KW"/>
</dbReference>
<evidence type="ECO:0000313" key="11">
    <source>
        <dbReference type="Proteomes" id="UP000825179"/>
    </source>
</evidence>
<dbReference type="Gene3D" id="3.40.30.10">
    <property type="entry name" value="Glutaredoxin"/>
    <property type="match status" value="1"/>
</dbReference>
<evidence type="ECO:0000256" key="4">
    <source>
        <dbReference type="ARBA" id="ARBA00023157"/>
    </source>
</evidence>
<evidence type="ECO:0000256" key="5">
    <source>
        <dbReference type="ARBA" id="ARBA00023284"/>
    </source>
</evidence>
<name>F5L5C8_CALTT</name>
<evidence type="ECO:0000256" key="2">
    <source>
        <dbReference type="ARBA" id="ARBA00022729"/>
    </source>
</evidence>
<feature type="transmembrane region" description="Helical" evidence="6">
    <location>
        <begin position="7"/>
        <end position="28"/>
    </location>
</feature>
<dbReference type="AlphaFoldDB" id="F5L5C8"/>
<keyword evidence="4" id="KW-1015">Disulfide bond</keyword>
<dbReference type="KEGG" id="cthu:HUR95_06695"/>
<dbReference type="eggNOG" id="COG1651">
    <property type="taxonomic scope" value="Bacteria"/>
</dbReference>
<keyword evidence="6" id="KW-1133">Transmembrane helix</keyword>
<evidence type="ECO:0000256" key="1">
    <source>
        <dbReference type="ARBA" id="ARBA00005791"/>
    </source>
</evidence>
<evidence type="ECO:0000256" key="6">
    <source>
        <dbReference type="SAM" id="Phobius"/>
    </source>
</evidence>
<dbReference type="EMBL" id="AFCE01000104">
    <property type="protein sequence ID" value="EGL83463.1"/>
    <property type="molecule type" value="Genomic_DNA"/>
</dbReference>
<dbReference type="RefSeq" id="WP_007503682.1">
    <property type="nucleotide sequence ID" value="NZ_AFCE01000104.1"/>
</dbReference>
<dbReference type="Proteomes" id="UP000010716">
    <property type="component" value="Unassembled WGS sequence"/>
</dbReference>
<dbReference type="Pfam" id="PF13462">
    <property type="entry name" value="Thioredoxin_4"/>
    <property type="match status" value="1"/>
</dbReference>
<reference evidence="8 10" key="1">
    <citation type="journal article" date="2011" name="J. Bacteriol.">
        <title>Draft genome sequence of the thermoalkaliphilic Caldalkalibacillus thermarum strain TA2.A1.</title>
        <authorList>
            <person name="Kalamorz F."/>
            <person name="Keis S."/>
            <person name="McMillan D.G."/>
            <person name="Olsson K."/>
            <person name="Stanton J.A."/>
            <person name="Stockwell P."/>
            <person name="Black M.A."/>
            <person name="Klingeman D.M."/>
            <person name="Land M.L."/>
            <person name="Han C.S."/>
            <person name="Martin S.L."/>
            <person name="Becher S.A."/>
            <person name="Peddie C.J."/>
            <person name="Morgan H.W."/>
            <person name="Matthies D."/>
            <person name="Preiss L."/>
            <person name="Meier T."/>
            <person name="Brown S.D."/>
            <person name="Cook G.M."/>
        </authorList>
    </citation>
    <scope>NUCLEOTIDE SEQUENCE [LARGE SCALE GENOMIC DNA]</scope>
    <source>
        <strain evidence="8 10">TA2.A1</strain>
    </source>
</reference>
<protein>
    <submittedName>
        <fullName evidence="8">DSBA oxidoreductase</fullName>
    </submittedName>
    <submittedName>
        <fullName evidence="9">DsbA family protein</fullName>
    </submittedName>
</protein>
<dbReference type="SUPFAM" id="SSF52833">
    <property type="entry name" value="Thioredoxin-like"/>
    <property type="match status" value="1"/>
</dbReference>
<dbReference type="OrthoDB" id="117402at2"/>
<keyword evidence="3" id="KW-0560">Oxidoreductase</keyword>